<organism evidence="3 4">
    <name type="scientific">Coprinopsis marcescibilis</name>
    <name type="common">Agaric fungus</name>
    <name type="synonym">Psathyrella marcescibilis</name>
    <dbReference type="NCBI Taxonomy" id="230819"/>
    <lineage>
        <taxon>Eukaryota</taxon>
        <taxon>Fungi</taxon>
        <taxon>Dikarya</taxon>
        <taxon>Basidiomycota</taxon>
        <taxon>Agaricomycotina</taxon>
        <taxon>Agaricomycetes</taxon>
        <taxon>Agaricomycetidae</taxon>
        <taxon>Agaricales</taxon>
        <taxon>Agaricineae</taxon>
        <taxon>Psathyrellaceae</taxon>
        <taxon>Coprinopsis</taxon>
    </lineage>
</organism>
<gene>
    <name evidence="3" type="ORF">FA15DRAFT_743517</name>
</gene>
<evidence type="ECO:0000313" key="3">
    <source>
        <dbReference type="EMBL" id="TFK23885.1"/>
    </source>
</evidence>
<feature type="transmembrane region" description="Helical" evidence="2">
    <location>
        <begin position="36"/>
        <end position="57"/>
    </location>
</feature>
<dbReference type="AlphaFoldDB" id="A0A5C3KUJ5"/>
<feature type="region of interest" description="Disordered" evidence="1">
    <location>
        <begin position="80"/>
        <end position="158"/>
    </location>
</feature>
<accession>A0A5C3KUJ5</accession>
<dbReference type="OrthoDB" id="10657473at2759"/>
<keyword evidence="2" id="KW-0812">Transmembrane</keyword>
<proteinExistence type="predicted"/>
<evidence type="ECO:0000313" key="4">
    <source>
        <dbReference type="Proteomes" id="UP000307440"/>
    </source>
</evidence>
<keyword evidence="4" id="KW-1185">Reference proteome</keyword>
<evidence type="ECO:0000256" key="1">
    <source>
        <dbReference type="SAM" id="MobiDB-lite"/>
    </source>
</evidence>
<dbReference type="Proteomes" id="UP000307440">
    <property type="component" value="Unassembled WGS sequence"/>
</dbReference>
<sequence>MSSQAQRFAAVHAQIEARSTAITASQSSSAWGAGTIIAVAFSTAVFLILVLAFCFLVRRNRPFHLRHQSTEEKMVWSPVTSLDPTPLPSPTRSGFYEKRGPPTYEDADSSFSATGVNIREDEEGNVTTAPGSPSPSGGTVDELLVGSGSVDGNGNPSCISPLPLSPPLARLPSVKSMSSKRVGELVRPNTANITRSASAHGHGEEEAVTPGLLFLKPNNSTSALERFSRYEPKLSVSERRSGPFLPNEYPHLFGDRVSRTSTLRYSVHHTNAHATH</sequence>
<name>A0A5C3KUJ5_COPMA</name>
<reference evidence="3 4" key="1">
    <citation type="journal article" date="2019" name="Nat. Ecol. Evol.">
        <title>Megaphylogeny resolves global patterns of mushroom evolution.</title>
        <authorList>
            <person name="Varga T."/>
            <person name="Krizsan K."/>
            <person name="Foldi C."/>
            <person name="Dima B."/>
            <person name="Sanchez-Garcia M."/>
            <person name="Sanchez-Ramirez S."/>
            <person name="Szollosi G.J."/>
            <person name="Szarkandi J.G."/>
            <person name="Papp V."/>
            <person name="Albert L."/>
            <person name="Andreopoulos W."/>
            <person name="Angelini C."/>
            <person name="Antonin V."/>
            <person name="Barry K.W."/>
            <person name="Bougher N.L."/>
            <person name="Buchanan P."/>
            <person name="Buyck B."/>
            <person name="Bense V."/>
            <person name="Catcheside P."/>
            <person name="Chovatia M."/>
            <person name="Cooper J."/>
            <person name="Damon W."/>
            <person name="Desjardin D."/>
            <person name="Finy P."/>
            <person name="Geml J."/>
            <person name="Haridas S."/>
            <person name="Hughes K."/>
            <person name="Justo A."/>
            <person name="Karasinski D."/>
            <person name="Kautmanova I."/>
            <person name="Kiss B."/>
            <person name="Kocsube S."/>
            <person name="Kotiranta H."/>
            <person name="LaButti K.M."/>
            <person name="Lechner B.E."/>
            <person name="Liimatainen K."/>
            <person name="Lipzen A."/>
            <person name="Lukacs Z."/>
            <person name="Mihaltcheva S."/>
            <person name="Morgado L.N."/>
            <person name="Niskanen T."/>
            <person name="Noordeloos M.E."/>
            <person name="Ohm R.A."/>
            <person name="Ortiz-Santana B."/>
            <person name="Ovrebo C."/>
            <person name="Racz N."/>
            <person name="Riley R."/>
            <person name="Savchenko A."/>
            <person name="Shiryaev A."/>
            <person name="Soop K."/>
            <person name="Spirin V."/>
            <person name="Szebenyi C."/>
            <person name="Tomsovsky M."/>
            <person name="Tulloss R.E."/>
            <person name="Uehling J."/>
            <person name="Grigoriev I.V."/>
            <person name="Vagvolgyi C."/>
            <person name="Papp T."/>
            <person name="Martin F.M."/>
            <person name="Miettinen O."/>
            <person name="Hibbett D.S."/>
            <person name="Nagy L.G."/>
        </authorList>
    </citation>
    <scope>NUCLEOTIDE SEQUENCE [LARGE SCALE GENOMIC DNA]</scope>
    <source>
        <strain evidence="3 4">CBS 121175</strain>
    </source>
</reference>
<protein>
    <submittedName>
        <fullName evidence="3">Uncharacterized protein</fullName>
    </submittedName>
</protein>
<dbReference type="EMBL" id="ML210210">
    <property type="protein sequence ID" value="TFK23885.1"/>
    <property type="molecule type" value="Genomic_DNA"/>
</dbReference>
<keyword evidence="2" id="KW-1133">Transmembrane helix</keyword>
<keyword evidence="2" id="KW-0472">Membrane</keyword>
<feature type="compositionally biased region" description="Polar residues" evidence="1">
    <location>
        <begin position="125"/>
        <end position="137"/>
    </location>
</feature>
<evidence type="ECO:0000256" key="2">
    <source>
        <dbReference type="SAM" id="Phobius"/>
    </source>
</evidence>